<dbReference type="EMBL" id="JACIFP010000001">
    <property type="protein sequence ID" value="MBB4137506.1"/>
    <property type="molecule type" value="Genomic_DNA"/>
</dbReference>
<feature type="domain" description="ABC transmembrane type-1" evidence="10">
    <location>
        <begin position="32"/>
        <end position="311"/>
    </location>
</feature>
<name>A0A840F6J0_9ACTN</name>
<evidence type="ECO:0000256" key="8">
    <source>
        <dbReference type="SAM" id="Phobius"/>
    </source>
</evidence>
<dbReference type="PANTHER" id="PTHR24221">
    <property type="entry name" value="ATP-BINDING CASSETTE SUB-FAMILY B"/>
    <property type="match status" value="1"/>
</dbReference>
<feature type="transmembrane region" description="Helical" evidence="8">
    <location>
        <begin position="159"/>
        <end position="182"/>
    </location>
</feature>
<dbReference type="Gene3D" id="3.40.50.300">
    <property type="entry name" value="P-loop containing nucleotide triphosphate hydrolases"/>
    <property type="match status" value="1"/>
</dbReference>
<protein>
    <submittedName>
        <fullName evidence="11">ABC-type multidrug transport system fused ATPase/permease subunit</fullName>
    </submittedName>
</protein>
<proteinExistence type="inferred from homology"/>
<dbReference type="InterPro" id="IPR003439">
    <property type="entry name" value="ABC_transporter-like_ATP-bd"/>
</dbReference>
<dbReference type="GO" id="GO:0005524">
    <property type="term" value="F:ATP binding"/>
    <property type="evidence" value="ECO:0007669"/>
    <property type="project" value="InterPro"/>
</dbReference>
<evidence type="ECO:0000256" key="4">
    <source>
        <dbReference type="ARBA" id="ARBA00022967"/>
    </source>
</evidence>
<dbReference type="GO" id="GO:0140359">
    <property type="term" value="F:ABC-type transporter activity"/>
    <property type="evidence" value="ECO:0007669"/>
    <property type="project" value="InterPro"/>
</dbReference>
<evidence type="ECO:0000256" key="7">
    <source>
        <dbReference type="ARBA" id="ARBA00023455"/>
    </source>
</evidence>
<dbReference type="PANTHER" id="PTHR24221:SF654">
    <property type="entry name" value="ATP-BINDING CASSETTE SUB-FAMILY B MEMBER 6"/>
    <property type="match status" value="1"/>
</dbReference>
<reference evidence="11 12" key="1">
    <citation type="submission" date="2020-08" db="EMBL/GenBank/DDBJ databases">
        <title>Sequencing the genomes of 1000 actinobacteria strains.</title>
        <authorList>
            <person name="Klenk H.-P."/>
        </authorList>
    </citation>
    <scope>NUCLEOTIDE SEQUENCE [LARGE SCALE GENOMIC DNA]</scope>
    <source>
        <strain evidence="11 12">DSM 45298</strain>
    </source>
</reference>
<keyword evidence="5 8" id="KW-1133">Transmembrane helix</keyword>
<evidence type="ECO:0000313" key="12">
    <source>
        <dbReference type="Proteomes" id="UP000551501"/>
    </source>
</evidence>
<dbReference type="Proteomes" id="UP000551501">
    <property type="component" value="Unassembled WGS sequence"/>
</dbReference>
<evidence type="ECO:0000256" key="2">
    <source>
        <dbReference type="ARBA" id="ARBA00022519"/>
    </source>
</evidence>
<gene>
    <name evidence="11" type="ORF">BKA16_004058</name>
</gene>
<dbReference type="AlphaFoldDB" id="A0A840F6J0"/>
<dbReference type="InterPro" id="IPR039421">
    <property type="entry name" value="Type_1_exporter"/>
</dbReference>
<dbReference type="PROSITE" id="PS50929">
    <property type="entry name" value="ABC_TM1F"/>
    <property type="match status" value="1"/>
</dbReference>
<feature type="transmembrane region" description="Helical" evidence="8">
    <location>
        <begin position="67"/>
        <end position="85"/>
    </location>
</feature>
<dbReference type="PROSITE" id="PS50893">
    <property type="entry name" value="ABC_TRANSPORTER_2"/>
    <property type="match status" value="1"/>
</dbReference>
<dbReference type="InterPro" id="IPR036640">
    <property type="entry name" value="ABC1_TM_sf"/>
</dbReference>
<dbReference type="Pfam" id="PF00664">
    <property type="entry name" value="ABC_membrane"/>
    <property type="match status" value="1"/>
</dbReference>
<keyword evidence="2" id="KW-1003">Cell membrane</keyword>
<keyword evidence="6 8" id="KW-0472">Membrane</keyword>
<dbReference type="PROSITE" id="PS00211">
    <property type="entry name" value="ABC_TRANSPORTER_1"/>
    <property type="match status" value="1"/>
</dbReference>
<keyword evidence="2" id="KW-0997">Cell inner membrane</keyword>
<dbReference type="GO" id="GO:0005886">
    <property type="term" value="C:plasma membrane"/>
    <property type="evidence" value="ECO:0007669"/>
    <property type="project" value="UniProtKB-SubCell"/>
</dbReference>
<comment type="caution">
    <text evidence="11">The sequence shown here is derived from an EMBL/GenBank/DDBJ whole genome shotgun (WGS) entry which is preliminary data.</text>
</comment>
<dbReference type="InterPro" id="IPR011527">
    <property type="entry name" value="ABC1_TM_dom"/>
</dbReference>
<keyword evidence="3 8" id="KW-0812">Transmembrane</keyword>
<dbReference type="Pfam" id="PF00005">
    <property type="entry name" value="ABC_tran"/>
    <property type="match status" value="1"/>
</dbReference>
<dbReference type="InterPro" id="IPR017871">
    <property type="entry name" value="ABC_transporter-like_CS"/>
</dbReference>
<evidence type="ECO:0000256" key="1">
    <source>
        <dbReference type="ARBA" id="ARBA00004429"/>
    </source>
</evidence>
<evidence type="ECO:0000256" key="5">
    <source>
        <dbReference type="ARBA" id="ARBA00022989"/>
    </source>
</evidence>
<keyword evidence="12" id="KW-1185">Reference proteome</keyword>
<feature type="transmembrane region" description="Helical" evidence="8">
    <location>
        <begin position="38"/>
        <end position="60"/>
    </location>
</feature>
<sequence length="554" mass="58017">MHTTLELPAAATVGSMLTLALARDGRGRRLGFATFGYILHQACETAIPILIGVVVDLAVVRRDTAALALWIGVLAAVFVVLSLSYQSAALAMVRVYGHGEHDLRQLAIGRVLHPRGRAARRGTGEVLSVASSDTYRVAGVAWSIALQGATLAALSTAGIALLVISVPLGIGVFVGALAVLFGMQVLARPLERVGLAEQSSVAAASEVATDVMSGLRIVRGLGAEDEVVRRYRVASAGSMRGAVAAAHRLLTYQAVSTAVSVVYLGVLTFAAAWMALRGDITPGQLVTVVALAQFLQRALEYIGTFGANWAHKRASSHRVHALLSEPFVLPAGDAAVRESEAAALTWTTDSTVVETITGRLVGVRVSGAAMARAVSARLSLRTLPGSGEVSVYGVDALAAGPDEYRTVVASPPHDAAVFTGTLRENVTGLGDEGWDAEVIRAVALDDVLEHVGSPDAQVGERGRRLSGGQRQRVLLARALHSPAEVVVLDEPTSALDPLTELHVAEGLRRLGRTIVVVTSSSLLLHSCHRVVDLTSSELALSNESRQESSAGVDR</sequence>
<feature type="transmembrane region" description="Helical" evidence="8">
    <location>
        <begin position="249"/>
        <end position="276"/>
    </location>
</feature>
<comment type="similarity">
    <text evidence="7">Belongs to the ABC transporter superfamily. Siderophore-Fe(3+) uptake transporter (SIUT) (TC 3.A.1.21) family.</text>
</comment>
<evidence type="ECO:0000256" key="6">
    <source>
        <dbReference type="ARBA" id="ARBA00023136"/>
    </source>
</evidence>
<evidence type="ECO:0000256" key="3">
    <source>
        <dbReference type="ARBA" id="ARBA00022692"/>
    </source>
</evidence>
<accession>A0A840F6J0</accession>
<dbReference type="GO" id="GO:0016887">
    <property type="term" value="F:ATP hydrolysis activity"/>
    <property type="evidence" value="ECO:0007669"/>
    <property type="project" value="InterPro"/>
</dbReference>
<dbReference type="SUPFAM" id="SSF90123">
    <property type="entry name" value="ABC transporter transmembrane region"/>
    <property type="match status" value="1"/>
</dbReference>
<organism evidence="11 12">
    <name type="scientific">Gordonia humi</name>
    <dbReference type="NCBI Taxonomy" id="686429"/>
    <lineage>
        <taxon>Bacteria</taxon>
        <taxon>Bacillati</taxon>
        <taxon>Actinomycetota</taxon>
        <taxon>Actinomycetes</taxon>
        <taxon>Mycobacteriales</taxon>
        <taxon>Gordoniaceae</taxon>
        <taxon>Gordonia</taxon>
    </lineage>
</organism>
<dbReference type="CDD" id="cd07346">
    <property type="entry name" value="ABC_6TM_exporters"/>
    <property type="match status" value="1"/>
</dbReference>
<keyword evidence="4" id="KW-1278">Translocase</keyword>
<dbReference type="InterPro" id="IPR027417">
    <property type="entry name" value="P-loop_NTPase"/>
</dbReference>
<dbReference type="RefSeq" id="WP_183372366.1">
    <property type="nucleotide sequence ID" value="NZ_BAABHL010000114.1"/>
</dbReference>
<dbReference type="Gene3D" id="1.20.1560.10">
    <property type="entry name" value="ABC transporter type 1, transmembrane domain"/>
    <property type="match status" value="1"/>
</dbReference>
<evidence type="ECO:0000259" key="9">
    <source>
        <dbReference type="PROSITE" id="PS50893"/>
    </source>
</evidence>
<dbReference type="SUPFAM" id="SSF52540">
    <property type="entry name" value="P-loop containing nucleoside triphosphate hydrolases"/>
    <property type="match status" value="1"/>
</dbReference>
<feature type="domain" description="ABC transporter" evidence="9">
    <location>
        <begin position="329"/>
        <end position="552"/>
    </location>
</feature>
<comment type="subcellular location">
    <subcellularLocation>
        <location evidence="1">Cell inner membrane</location>
        <topology evidence="1">Multi-pass membrane protein</topology>
    </subcellularLocation>
</comment>
<evidence type="ECO:0000259" key="10">
    <source>
        <dbReference type="PROSITE" id="PS50929"/>
    </source>
</evidence>
<evidence type="ECO:0000313" key="11">
    <source>
        <dbReference type="EMBL" id="MBB4137506.1"/>
    </source>
</evidence>
<dbReference type="GO" id="GO:0034040">
    <property type="term" value="F:ATPase-coupled lipid transmembrane transporter activity"/>
    <property type="evidence" value="ECO:0007669"/>
    <property type="project" value="TreeGrafter"/>
</dbReference>